<dbReference type="PANTHER" id="PTHR15921">
    <property type="entry name" value="PRE-MRNA CLEAVAGE COMPLEX II"/>
    <property type="match status" value="1"/>
</dbReference>
<evidence type="ECO:0000313" key="3">
    <source>
        <dbReference type="EMBL" id="ORX56382.1"/>
    </source>
</evidence>
<feature type="domain" description="CID" evidence="2">
    <location>
        <begin position="1"/>
        <end position="135"/>
    </location>
</feature>
<dbReference type="SMART" id="SM00582">
    <property type="entry name" value="RPR"/>
    <property type="match status" value="1"/>
</dbReference>
<feature type="region of interest" description="Disordered" evidence="1">
    <location>
        <begin position="141"/>
        <end position="214"/>
    </location>
</feature>
<dbReference type="GO" id="GO:0005849">
    <property type="term" value="C:mRNA cleavage factor complex"/>
    <property type="evidence" value="ECO:0007669"/>
    <property type="project" value="TreeGrafter"/>
</dbReference>
<dbReference type="Proteomes" id="UP000242146">
    <property type="component" value="Unassembled WGS sequence"/>
</dbReference>
<keyword evidence="4" id="KW-1185">Reference proteome</keyword>
<dbReference type="STRING" id="101127.A0A1X2GL92"/>
<evidence type="ECO:0000259" key="2">
    <source>
        <dbReference type="PROSITE" id="PS51391"/>
    </source>
</evidence>
<dbReference type="GO" id="GO:0000993">
    <property type="term" value="F:RNA polymerase II complex binding"/>
    <property type="evidence" value="ECO:0007669"/>
    <property type="project" value="InterPro"/>
</dbReference>
<dbReference type="Pfam" id="PF21936">
    <property type="entry name" value="Pcf11_C"/>
    <property type="match status" value="1"/>
</dbReference>
<dbReference type="EMBL" id="MCGT01000010">
    <property type="protein sequence ID" value="ORX56382.1"/>
    <property type="molecule type" value="Genomic_DNA"/>
</dbReference>
<accession>A0A1X2GL92</accession>
<evidence type="ECO:0000313" key="4">
    <source>
        <dbReference type="Proteomes" id="UP000242146"/>
    </source>
</evidence>
<sequence>MEAIRQTYHTLLNELTFNSKPIITSLTIKAQESNNAANVIVREIEQRIRMNAPNQKLPILYLIDSICKNVGGTYITHFSRNIVSVFVDAYSLVDLQTQASFERLLQTWKNGLPNGGPVFARHLIESMERSVQFVRQKTNRAPANAYQPPPMPHQQRPPMPHQQPPHMPHRQSPHMPHQQPPTALDPRQPPPNTLAPPPFQQPKPQPTPPPATAFIGQIFPGMVAAPVQTQPPQPPHQLSPSPQPSIDTNALLHSLMSKGIIGKPATPNSQPSAPTSGILLCSKDLQRALPNAVECLYADLPLKCKQCGIRYPKTDDGQARMDAHLDSHFRQNRRIKERGKRGLSRSWFVSVSDWVAGAEGELTHHQMPIFVLDKHDANKEDEQGIDLIAETQRLENSTVVKPLNTTEQPSCPICGESFIDVWNDEQEEWVYKNAVFTDDKIYHATCQADADRRSHAKPTPQKRKVEAAGEDYLAKLARVS</sequence>
<gene>
    <name evidence="3" type="ORF">DM01DRAFT_1303896</name>
</gene>
<dbReference type="CDD" id="cd16982">
    <property type="entry name" value="CID_Pcf11"/>
    <property type="match status" value="1"/>
</dbReference>
<dbReference type="Pfam" id="PF04818">
    <property type="entry name" value="CID"/>
    <property type="match status" value="1"/>
</dbReference>
<dbReference type="InterPro" id="IPR054127">
    <property type="entry name" value="Pcf11_C"/>
</dbReference>
<dbReference type="InterPro" id="IPR008942">
    <property type="entry name" value="ENTH_VHS"/>
</dbReference>
<dbReference type="PROSITE" id="PS51391">
    <property type="entry name" value="CID"/>
    <property type="match status" value="1"/>
</dbReference>
<dbReference type="GO" id="GO:0005737">
    <property type="term" value="C:cytoplasm"/>
    <property type="evidence" value="ECO:0007669"/>
    <property type="project" value="TreeGrafter"/>
</dbReference>
<proteinExistence type="predicted"/>
<dbReference type="Gene3D" id="1.25.40.90">
    <property type="match status" value="1"/>
</dbReference>
<comment type="caution">
    <text evidence="3">The sequence shown here is derived from an EMBL/GenBank/DDBJ whole genome shotgun (WGS) entry which is preliminary data.</text>
</comment>
<dbReference type="PANTHER" id="PTHR15921:SF3">
    <property type="entry name" value="PRE-MRNA CLEAVAGE COMPLEX 2 PROTEIN PCF11"/>
    <property type="match status" value="1"/>
</dbReference>
<dbReference type="OrthoDB" id="2129491at2759"/>
<feature type="region of interest" description="Disordered" evidence="1">
    <location>
        <begin position="225"/>
        <end position="244"/>
    </location>
</feature>
<dbReference type="InterPro" id="IPR047415">
    <property type="entry name" value="Pcf11_CID"/>
</dbReference>
<name>A0A1X2GL92_9FUNG</name>
<feature type="compositionally biased region" description="Pro residues" evidence="1">
    <location>
        <begin position="147"/>
        <end position="166"/>
    </location>
</feature>
<dbReference type="GO" id="GO:0031124">
    <property type="term" value="P:mRNA 3'-end processing"/>
    <property type="evidence" value="ECO:0007669"/>
    <property type="project" value="InterPro"/>
</dbReference>
<feature type="compositionally biased region" description="Pro residues" evidence="1">
    <location>
        <begin position="229"/>
        <end position="243"/>
    </location>
</feature>
<dbReference type="FunFam" id="1.25.40.90:FF:000016">
    <property type="entry name" value="mRNA cleavage factor complex component Pcf11"/>
    <property type="match status" value="1"/>
</dbReference>
<organism evidence="3 4">
    <name type="scientific">Hesseltinella vesiculosa</name>
    <dbReference type="NCBI Taxonomy" id="101127"/>
    <lineage>
        <taxon>Eukaryota</taxon>
        <taxon>Fungi</taxon>
        <taxon>Fungi incertae sedis</taxon>
        <taxon>Mucoromycota</taxon>
        <taxon>Mucoromycotina</taxon>
        <taxon>Mucoromycetes</taxon>
        <taxon>Mucorales</taxon>
        <taxon>Cunninghamellaceae</taxon>
        <taxon>Hesseltinella</taxon>
    </lineage>
</organism>
<dbReference type="SUPFAM" id="SSF48464">
    <property type="entry name" value="ENTH/VHS domain"/>
    <property type="match status" value="1"/>
</dbReference>
<dbReference type="InterPro" id="IPR006569">
    <property type="entry name" value="CID_dom"/>
</dbReference>
<reference evidence="3 4" key="1">
    <citation type="submission" date="2016-07" db="EMBL/GenBank/DDBJ databases">
        <title>Pervasive Adenine N6-methylation of Active Genes in Fungi.</title>
        <authorList>
            <consortium name="DOE Joint Genome Institute"/>
            <person name="Mondo S.J."/>
            <person name="Dannebaum R.O."/>
            <person name="Kuo R.C."/>
            <person name="Labutti K."/>
            <person name="Haridas S."/>
            <person name="Kuo A."/>
            <person name="Salamov A."/>
            <person name="Ahrendt S.R."/>
            <person name="Lipzen A."/>
            <person name="Sullivan W."/>
            <person name="Andreopoulos W.B."/>
            <person name="Clum A."/>
            <person name="Lindquist E."/>
            <person name="Daum C."/>
            <person name="Ramamoorthy G.K."/>
            <person name="Gryganskyi A."/>
            <person name="Culley D."/>
            <person name="Magnuson J.K."/>
            <person name="James T.Y."/>
            <person name="O'Malley M.A."/>
            <person name="Stajich J.E."/>
            <person name="Spatafora J.W."/>
            <person name="Visel A."/>
            <person name="Grigoriev I.V."/>
        </authorList>
    </citation>
    <scope>NUCLEOTIDE SEQUENCE [LARGE SCALE GENOMIC DNA]</scope>
    <source>
        <strain evidence="3 4">NRRL 3301</strain>
    </source>
</reference>
<protein>
    <recommendedName>
        <fullName evidence="2">CID domain-containing protein</fullName>
    </recommendedName>
</protein>
<feature type="compositionally biased region" description="Pro residues" evidence="1">
    <location>
        <begin position="187"/>
        <end position="211"/>
    </location>
</feature>
<evidence type="ECO:0000256" key="1">
    <source>
        <dbReference type="SAM" id="MobiDB-lite"/>
    </source>
</evidence>
<dbReference type="GO" id="GO:0006369">
    <property type="term" value="P:termination of RNA polymerase II transcription"/>
    <property type="evidence" value="ECO:0007669"/>
    <property type="project" value="InterPro"/>
</dbReference>
<dbReference type="AlphaFoldDB" id="A0A1X2GL92"/>
<dbReference type="GO" id="GO:0003729">
    <property type="term" value="F:mRNA binding"/>
    <property type="evidence" value="ECO:0007669"/>
    <property type="project" value="InterPro"/>
</dbReference>
<dbReference type="InterPro" id="IPR045154">
    <property type="entry name" value="PCF11-like"/>
</dbReference>